<dbReference type="PANTHER" id="PTHR47260">
    <property type="entry name" value="UPF0644 PROTEIN PB2B4.06"/>
    <property type="match status" value="1"/>
</dbReference>
<dbReference type="SUPFAM" id="SSF54637">
    <property type="entry name" value="Thioesterase/thiol ester dehydrase-isomerase"/>
    <property type="match status" value="1"/>
</dbReference>
<dbReference type="VEuPathDB" id="FungiDB:H257_01150"/>
<name>A0A6A5A8A8_APHAT</name>
<dbReference type="InterPro" id="IPR029069">
    <property type="entry name" value="HotDog_dom_sf"/>
</dbReference>
<evidence type="ECO:0000313" key="3">
    <source>
        <dbReference type="Proteomes" id="UP000469452"/>
    </source>
</evidence>
<dbReference type="Pfam" id="PF03061">
    <property type="entry name" value="4HBT"/>
    <property type="match status" value="1"/>
</dbReference>
<evidence type="ECO:0000259" key="1">
    <source>
        <dbReference type="Pfam" id="PF03061"/>
    </source>
</evidence>
<feature type="domain" description="Thioesterase" evidence="1">
    <location>
        <begin position="135"/>
        <end position="207"/>
    </location>
</feature>
<dbReference type="PANTHER" id="PTHR47260:SF1">
    <property type="entry name" value="UPF0644 PROTEIN PB2B4.06"/>
    <property type="match status" value="1"/>
</dbReference>
<comment type="caution">
    <text evidence="2">The sequence shown here is derived from an EMBL/GenBank/DDBJ whole genome shotgun (WGS) entry which is preliminary data.</text>
</comment>
<accession>A0A6A5A8A8</accession>
<dbReference type="Proteomes" id="UP000469452">
    <property type="component" value="Unassembled WGS sequence"/>
</dbReference>
<dbReference type="EMBL" id="VJMI01014056">
    <property type="protein sequence ID" value="KAF0746200.1"/>
    <property type="molecule type" value="Genomic_DNA"/>
</dbReference>
<protein>
    <recommendedName>
        <fullName evidence="1">Thioesterase domain-containing protein</fullName>
    </recommendedName>
</protein>
<dbReference type="Gene3D" id="3.10.129.10">
    <property type="entry name" value="Hotdog Thioesterase"/>
    <property type="match status" value="1"/>
</dbReference>
<proteinExistence type="predicted"/>
<reference evidence="2 3" key="1">
    <citation type="submission" date="2019-06" db="EMBL/GenBank/DDBJ databases">
        <title>Genomics analysis of Aphanomyces spp. identifies a new class of oomycete effector associated with host adaptation.</title>
        <authorList>
            <person name="Gaulin E."/>
        </authorList>
    </citation>
    <scope>NUCLEOTIDE SEQUENCE [LARGE SCALE GENOMIC DNA]</scope>
    <source>
        <strain evidence="2 3">E</strain>
    </source>
</reference>
<dbReference type="CDD" id="cd03443">
    <property type="entry name" value="PaaI_thioesterase"/>
    <property type="match status" value="1"/>
</dbReference>
<dbReference type="AlphaFoldDB" id="A0A6A5A8A8"/>
<gene>
    <name evidence="2" type="ORF">AaE_008214</name>
</gene>
<organism evidence="2 3">
    <name type="scientific">Aphanomyces astaci</name>
    <name type="common">Crayfish plague agent</name>
    <dbReference type="NCBI Taxonomy" id="112090"/>
    <lineage>
        <taxon>Eukaryota</taxon>
        <taxon>Sar</taxon>
        <taxon>Stramenopiles</taxon>
        <taxon>Oomycota</taxon>
        <taxon>Saprolegniomycetes</taxon>
        <taxon>Saprolegniales</taxon>
        <taxon>Verrucalvaceae</taxon>
        <taxon>Aphanomyces</taxon>
    </lineage>
</organism>
<dbReference type="InterPro" id="IPR006683">
    <property type="entry name" value="Thioestr_dom"/>
</dbReference>
<sequence length="223" mass="24432">MQVDFQPLGQSLRTVVEAGVILAGVAGYYYFGSASPIPKCAPTQKDAQNHSAQALERLSIADLPSKVVHLAQDANVTNLRDLLFRTVPAEQLEGHYIHSLNIAGKFQGFEVYGHPNKSGTTSVIHFGDKLCGHPGIVHGGCISTVFDELFGWTMMWTSGKLGFTANLSVNFRKPLPAEIFGIVFTDFDKLEGRKLFMKARLEDNEGTLYADATALFILPKEQT</sequence>
<dbReference type="InterPro" id="IPR052061">
    <property type="entry name" value="PTE-AB_protein"/>
</dbReference>
<evidence type="ECO:0000313" key="2">
    <source>
        <dbReference type="EMBL" id="KAF0746200.1"/>
    </source>
</evidence>